<keyword evidence="3" id="KW-1185">Reference proteome</keyword>
<dbReference type="Ensembl" id="ENSOANT00000048138.1">
    <property type="protein sequence ID" value="ENSOANP00000041910.1"/>
    <property type="gene ID" value="ENSOANG00000036037.1"/>
</dbReference>
<dbReference type="InterPro" id="IPR027421">
    <property type="entry name" value="DNA_pol_lamdba_lyase_dom_sf"/>
</dbReference>
<dbReference type="Gene3D" id="1.10.150.110">
    <property type="entry name" value="DNA polymerase beta, N-terminal domain-like"/>
    <property type="match status" value="1"/>
</dbReference>
<dbReference type="Proteomes" id="UP000002279">
    <property type="component" value="Chromosome 3"/>
</dbReference>
<evidence type="ECO:0000256" key="1">
    <source>
        <dbReference type="SAM" id="MobiDB-lite"/>
    </source>
</evidence>
<reference evidence="2" key="2">
    <citation type="submission" date="2025-08" db="UniProtKB">
        <authorList>
            <consortium name="Ensembl"/>
        </authorList>
    </citation>
    <scope>IDENTIFICATION</scope>
    <source>
        <strain evidence="2">Glennie</strain>
    </source>
</reference>
<dbReference type="Bgee" id="ENSOANG00000036037">
    <property type="expression patterns" value="Expressed in heart and 7 other cell types or tissues"/>
</dbReference>
<dbReference type="AlphaFoldDB" id="A0A6I8NME0"/>
<evidence type="ECO:0000313" key="2">
    <source>
        <dbReference type="Ensembl" id="ENSOANP00000041910.1"/>
    </source>
</evidence>
<sequence length="109" mass="11554">MAAAARPVRKRPVPACPNPLFVRWLTEWRDEAASRGRRTQFVYHKVPGAGGGQVPPAPAQREGGQNPAALRGRDLPPAGRQAAATPSRRGRSEPGPGVAALRLPLPARA</sequence>
<accession>A0A6I8NME0</accession>
<dbReference type="InParanoid" id="A0A6I8NME0"/>
<reference evidence="2 3" key="1">
    <citation type="journal article" date="2008" name="Nature">
        <title>Genome analysis of the platypus reveals unique signatures of evolution.</title>
        <authorList>
            <person name="Warren W.C."/>
            <person name="Hillier L.W."/>
            <person name="Marshall Graves J.A."/>
            <person name="Birney E."/>
            <person name="Ponting C.P."/>
            <person name="Grutzner F."/>
            <person name="Belov K."/>
            <person name="Miller W."/>
            <person name="Clarke L."/>
            <person name="Chinwalla A.T."/>
            <person name="Yang S.P."/>
            <person name="Heger A."/>
            <person name="Locke D.P."/>
            <person name="Miethke P."/>
            <person name="Waters P.D."/>
            <person name="Veyrunes F."/>
            <person name="Fulton L."/>
            <person name="Fulton B."/>
            <person name="Graves T."/>
            <person name="Wallis J."/>
            <person name="Puente X.S."/>
            <person name="Lopez-Otin C."/>
            <person name="Ordonez G.R."/>
            <person name="Eichler E.E."/>
            <person name="Chen L."/>
            <person name="Cheng Z."/>
            <person name="Deakin J.E."/>
            <person name="Alsop A."/>
            <person name="Thompson K."/>
            <person name="Kirby P."/>
            <person name="Papenfuss A.T."/>
            <person name="Wakefield M.J."/>
            <person name="Olender T."/>
            <person name="Lancet D."/>
            <person name="Huttley G.A."/>
            <person name="Smit A.F."/>
            <person name="Pask A."/>
            <person name="Temple-Smith P."/>
            <person name="Batzer M.A."/>
            <person name="Walker J.A."/>
            <person name="Konkel M.K."/>
            <person name="Harris R.S."/>
            <person name="Whittington C.M."/>
            <person name="Wong E.S."/>
            <person name="Gemmell N.J."/>
            <person name="Buschiazzo E."/>
            <person name="Vargas Jentzsch I.M."/>
            <person name="Merkel A."/>
            <person name="Schmitz J."/>
            <person name="Zemann A."/>
            <person name="Churakov G."/>
            <person name="Kriegs J.O."/>
            <person name="Brosius J."/>
            <person name="Murchison E.P."/>
            <person name="Sachidanandam R."/>
            <person name="Smith C."/>
            <person name="Hannon G.J."/>
            <person name="Tsend-Ayush E."/>
            <person name="McMillan D."/>
            <person name="Attenborough R."/>
            <person name="Rens W."/>
            <person name="Ferguson-Smith M."/>
            <person name="Lefevre C.M."/>
            <person name="Sharp J.A."/>
            <person name="Nicholas K.R."/>
            <person name="Ray D.A."/>
            <person name="Kube M."/>
            <person name="Reinhardt R."/>
            <person name="Pringle T.H."/>
            <person name="Taylor J."/>
            <person name="Jones R.C."/>
            <person name="Nixon B."/>
            <person name="Dacheux J.L."/>
            <person name="Niwa H."/>
            <person name="Sekita Y."/>
            <person name="Huang X."/>
            <person name="Stark A."/>
            <person name="Kheradpour P."/>
            <person name="Kellis M."/>
            <person name="Flicek P."/>
            <person name="Chen Y."/>
            <person name="Webber C."/>
            <person name="Hardison R."/>
            <person name="Nelson J."/>
            <person name="Hallsworth-Pepin K."/>
            <person name="Delehaunty K."/>
            <person name="Markovic C."/>
            <person name="Minx P."/>
            <person name="Feng Y."/>
            <person name="Kremitzki C."/>
            <person name="Mitreva M."/>
            <person name="Glasscock J."/>
            <person name="Wylie T."/>
            <person name="Wohldmann P."/>
            <person name="Thiru P."/>
            <person name="Nhan M.N."/>
            <person name="Pohl C.S."/>
            <person name="Smith S.M."/>
            <person name="Hou S."/>
            <person name="Nefedov M."/>
            <person name="de Jong P.J."/>
            <person name="Renfree M.B."/>
            <person name="Mardis E.R."/>
            <person name="Wilson R.K."/>
        </authorList>
    </citation>
    <scope>NUCLEOTIDE SEQUENCE [LARGE SCALE GENOMIC DNA]</scope>
    <source>
        <strain evidence="2 3">Glennie</strain>
    </source>
</reference>
<feature type="compositionally biased region" description="Low complexity" evidence="1">
    <location>
        <begin position="94"/>
        <end position="109"/>
    </location>
</feature>
<reference evidence="2" key="3">
    <citation type="submission" date="2025-09" db="UniProtKB">
        <authorList>
            <consortium name="Ensembl"/>
        </authorList>
    </citation>
    <scope>IDENTIFICATION</scope>
    <source>
        <strain evidence="2">Glennie</strain>
    </source>
</reference>
<proteinExistence type="predicted"/>
<evidence type="ECO:0000313" key="3">
    <source>
        <dbReference type="Proteomes" id="UP000002279"/>
    </source>
</evidence>
<organism evidence="2 3">
    <name type="scientific">Ornithorhynchus anatinus</name>
    <name type="common">Duckbill platypus</name>
    <dbReference type="NCBI Taxonomy" id="9258"/>
    <lineage>
        <taxon>Eukaryota</taxon>
        <taxon>Metazoa</taxon>
        <taxon>Chordata</taxon>
        <taxon>Craniata</taxon>
        <taxon>Vertebrata</taxon>
        <taxon>Euteleostomi</taxon>
        <taxon>Mammalia</taxon>
        <taxon>Monotremata</taxon>
        <taxon>Ornithorhynchidae</taxon>
        <taxon>Ornithorhynchus</taxon>
    </lineage>
</organism>
<name>A0A6I8NME0_ORNAN</name>
<protein>
    <submittedName>
        <fullName evidence="2">Uncharacterized protein</fullName>
    </submittedName>
</protein>
<feature type="region of interest" description="Disordered" evidence="1">
    <location>
        <begin position="44"/>
        <end position="109"/>
    </location>
</feature>